<dbReference type="InterPro" id="IPR004358">
    <property type="entry name" value="Sig_transdc_His_kin-like_C"/>
</dbReference>
<dbReference type="SMART" id="SM00388">
    <property type="entry name" value="HisKA"/>
    <property type="match status" value="1"/>
</dbReference>
<dbReference type="Pfam" id="PF00512">
    <property type="entry name" value="HisKA"/>
    <property type="match status" value="1"/>
</dbReference>
<dbReference type="RefSeq" id="WP_012468487.1">
    <property type="nucleotide sequence ID" value="NC_010814.1"/>
</dbReference>
<dbReference type="InterPro" id="IPR029016">
    <property type="entry name" value="GAF-like_dom_sf"/>
</dbReference>
<dbReference type="GO" id="GO:0005524">
    <property type="term" value="F:ATP binding"/>
    <property type="evidence" value="ECO:0007669"/>
    <property type="project" value="UniProtKB-KW"/>
</dbReference>
<dbReference type="AlphaFoldDB" id="B3E1N8"/>
<dbReference type="Pfam" id="PF02518">
    <property type="entry name" value="HATPase_c"/>
    <property type="match status" value="1"/>
</dbReference>
<dbReference type="InterPro" id="IPR036097">
    <property type="entry name" value="HisK_dim/P_sf"/>
</dbReference>
<dbReference type="EC" id="2.7.13.3" evidence="2"/>
<accession>B3E1N8</accession>
<keyword evidence="4" id="KW-0808">Transferase</keyword>
<dbReference type="Proteomes" id="UP000002420">
    <property type="component" value="Chromosome"/>
</dbReference>
<comment type="catalytic activity">
    <reaction evidence="1">
        <text>ATP + protein L-histidine = ADP + protein N-phospho-L-histidine.</text>
        <dbReference type="EC" id="2.7.13.3"/>
    </reaction>
</comment>
<evidence type="ECO:0000259" key="9">
    <source>
        <dbReference type="PROSITE" id="PS50109"/>
    </source>
</evidence>
<dbReference type="OrthoDB" id="9760427at2"/>
<dbReference type="PANTHER" id="PTHR43065">
    <property type="entry name" value="SENSOR HISTIDINE KINASE"/>
    <property type="match status" value="1"/>
</dbReference>
<dbReference type="KEGG" id="glo:Glov_0402"/>
<organism evidence="10 11">
    <name type="scientific">Trichlorobacter lovleyi (strain ATCC BAA-1151 / DSM 17278 / SZ)</name>
    <name type="common">Geobacter lovleyi</name>
    <dbReference type="NCBI Taxonomy" id="398767"/>
    <lineage>
        <taxon>Bacteria</taxon>
        <taxon>Pseudomonadati</taxon>
        <taxon>Thermodesulfobacteriota</taxon>
        <taxon>Desulfuromonadia</taxon>
        <taxon>Geobacterales</taxon>
        <taxon>Geobacteraceae</taxon>
        <taxon>Trichlorobacter</taxon>
    </lineage>
</organism>
<dbReference type="GO" id="GO:0000155">
    <property type="term" value="F:phosphorelay sensor kinase activity"/>
    <property type="evidence" value="ECO:0007669"/>
    <property type="project" value="InterPro"/>
</dbReference>
<dbReference type="InterPro" id="IPR003018">
    <property type="entry name" value="GAF"/>
</dbReference>
<dbReference type="Gene3D" id="3.30.565.10">
    <property type="entry name" value="Histidine kinase-like ATPase, C-terminal domain"/>
    <property type="match status" value="1"/>
</dbReference>
<evidence type="ECO:0000256" key="4">
    <source>
        <dbReference type="ARBA" id="ARBA00022679"/>
    </source>
</evidence>
<evidence type="ECO:0000313" key="10">
    <source>
        <dbReference type="EMBL" id="ACD94130.1"/>
    </source>
</evidence>
<dbReference type="Gene3D" id="1.10.287.130">
    <property type="match status" value="1"/>
</dbReference>
<keyword evidence="8" id="KW-0902">Two-component regulatory system</keyword>
<dbReference type="SUPFAM" id="SSF55874">
    <property type="entry name" value="ATPase domain of HSP90 chaperone/DNA topoisomerase II/histidine kinase"/>
    <property type="match status" value="1"/>
</dbReference>
<dbReference type="EMBL" id="CP001089">
    <property type="protein sequence ID" value="ACD94130.1"/>
    <property type="molecule type" value="Genomic_DNA"/>
</dbReference>
<dbReference type="PROSITE" id="PS50109">
    <property type="entry name" value="HIS_KIN"/>
    <property type="match status" value="1"/>
</dbReference>
<dbReference type="SMART" id="SM00387">
    <property type="entry name" value="HATPase_c"/>
    <property type="match status" value="1"/>
</dbReference>
<keyword evidence="11" id="KW-1185">Reference proteome</keyword>
<evidence type="ECO:0000256" key="5">
    <source>
        <dbReference type="ARBA" id="ARBA00022741"/>
    </source>
</evidence>
<dbReference type="PRINTS" id="PR00344">
    <property type="entry name" value="BCTRLSENSOR"/>
</dbReference>
<keyword evidence="3" id="KW-0597">Phosphoprotein</keyword>
<evidence type="ECO:0000256" key="1">
    <source>
        <dbReference type="ARBA" id="ARBA00000085"/>
    </source>
</evidence>
<dbReference type="InterPro" id="IPR003661">
    <property type="entry name" value="HisK_dim/P_dom"/>
</dbReference>
<name>B3E1N8_TRIL1</name>
<evidence type="ECO:0000256" key="3">
    <source>
        <dbReference type="ARBA" id="ARBA00022553"/>
    </source>
</evidence>
<sequence>MPDTTIEKSSASATEALQAQRDLQLFYLFSTTLLSTMQLNKLLHLILSALVCEDNGLFCRAMLFLYNQKTDMLQGMLGICRSNTDGFRVVFSDPDNPLSGYWDLDADAIARQMQSDLCLKVRETRIDLSEGCRIVSHVVENKRLYRINDVECLNCRDCDFISRFGISSFVAVPLVTRNNLIGVIIVDNPVKHQPITDQQLKVLQLFANQAGMAIENTRLYRNLEETHNELQDTRQRLVHGAHLAAIGEMAASISHELKTPLITIGGFAARLGRMLPENTPQRHYLDTIISESHRLERLLGDILAFSRKPTICFQECNLRGVVKECLDDYVVLLGERKITLETSVPSGSWTVLGDSNQLKQVCINLLVNAQEAMPQGGRLQVGLRAGGDGGRPCAVVSITDSGGGIPEELQSKIFTPFFTTKRHGTGLGLAIVNRIVQNHGGSLKVFNTDDGAEFQVILPLAPFDDPQTA</sequence>
<keyword evidence="7" id="KW-0067">ATP-binding</keyword>
<gene>
    <name evidence="10" type="ordered locus">Glov_0402</name>
</gene>
<dbReference type="CDD" id="cd00082">
    <property type="entry name" value="HisKA"/>
    <property type="match status" value="1"/>
</dbReference>
<dbReference type="SMART" id="SM00065">
    <property type="entry name" value="GAF"/>
    <property type="match status" value="1"/>
</dbReference>
<dbReference type="InterPro" id="IPR036890">
    <property type="entry name" value="HATPase_C_sf"/>
</dbReference>
<reference evidence="10 11" key="1">
    <citation type="submission" date="2008-05" db="EMBL/GenBank/DDBJ databases">
        <title>Complete sequence of chromosome of Geobacter lovleyi SZ.</title>
        <authorList>
            <consortium name="US DOE Joint Genome Institute"/>
            <person name="Lucas S."/>
            <person name="Copeland A."/>
            <person name="Lapidus A."/>
            <person name="Glavina del Rio T."/>
            <person name="Dalin E."/>
            <person name="Tice H."/>
            <person name="Bruce D."/>
            <person name="Goodwin L."/>
            <person name="Pitluck S."/>
            <person name="Chertkov O."/>
            <person name="Meincke L."/>
            <person name="Brettin T."/>
            <person name="Detter J.C."/>
            <person name="Han C."/>
            <person name="Tapia R."/>
            <person name="Kuske C.R."/>
            <person name="Schmutz J."/>
            <person name="Larimer F."/>
            <person name="Land M."/>
            <person name="Hauser L."/>
            <person name="Kyrpides N."/>
            <person name="Mikhailova N."/>
            <person name="Sung Y."/>
            <person name="Fletcher K.E."/>
            <person name="Ritalahti K.M."/>
            <person name="Loeffler F.E."/>
            <person name="Richardson P."/>
        </authorList>
    </citation>
    <scope>NUCLEOTIDE SEQUENCE [LARGE SCALE GENOMIC DNA]</scope>
    <source>
        <strain evidence="11">ATCC BAA-1151 / DSM 17278 / SZ</strain>
    </source>
</reference>
<dbReference type="HOGENOM" id="CLU_666750_0_0_7"/>
<evidence type="ECO:0000256" key="2">
    <source>
        <dbReference type="ARBA" id="ARBA00012438"/>
    </source>
</evidence>
<keyword evidence="5" id="KW-0547">Nucleotide-binding</keyword>
<dbReference type="SUPFAM" id="SSF55781">
    <property type="entry name" value="GAF domain-like"/>
    <property type="match status" value="1"/>
</dbReference>
<dbReference type="STRING" id="398767.Glov_0402"/>
<evidence type="ECO:0000256" key="8">
    <source>
        <dbReference type="ARBA" id="ARBA00023012"/>
    </source>
</evidence>
<feature type="domain" description="Histidine kinase" evidence="9">
    <location>
        <begin position="252"/>
        <end position="462"/>
    </location>
</feature>
<dbReference type="InterPro" id="IPR003594">
    <property type="entry name" value="HATPase_dom"/>
</dbReference>
<dbReference type="SUPFAM" id="SSF47384">
    <property type="entry name" value="Homodimeric domain of signal transducing histidine kinase"/>
    <property type="match status" value="1"/>
</dbReference>
<dbReference type="Gene3D" id="3.30.450.40">
    <property type="match status" value="1"/>
</dbReference>
<dbReference type="eggNOG" id="COG2203">
    <property type="taxonomic scope" value="Bacteria"/>
</dbReference>
<proteinExistence type="predicted"/>
<dbReference type="InterPro" id="IPR005467">
    <property type="entry name" value="His_kinase_dom"/>
</dbReference>
<dbReference type="Pfam" id="PF01590">
    <property type="entry name" value="GAF"/>
    <property type="match status" value="1"/>
</dbReference>
<evidence type="ECO:0000313" key="11">
    <source>
        <dbReference type="Proteomes" id="UP000002420"/>
    </source>
</evidence>
<protein>
    <recommendedName>
        <fullName evidence="2">histidine kinase</fullName>
        <ecNumber evidence="2">2.7.13.3</ecNumber>
    </recommendedName>
</protein>
<evidence type="ECO:0000256" key="6">
    <source>
        <dbReference type="ARBA" id="ARBA00022777"/>
    </source>
</evidence>
<evidence type="ECO:0000256" key="7">
    <source>
        <dbReference type="ARBA" id="ARBA00022840"/>
    </source>
</evidence>
<dbReference type="CDD" id="cd00075">
    <property type="entry name" value="HATPase"/>
    <property type="match status" value="1"/>
</dbReference>
<dbReference type="eggNOG" id="COG4191">
    <property type="taxonomic scope" value="Bacteria"/>
</dbReference>
<keyword evidence="6 10" id="KW-0418">Kinase</keyword>
<dbReference type="PANTHER" id="PTHR43065:SF10">
    <property type="entry name" value="PEROXIDE STRESS-ACTIVATED HISTIDINE KINASE MAK3"/>
    <property type="match status" value="1"/>
</dbReference>